<reference evidence="2" key="1">
    <citation type="journal article" date="2015" name="Nature">
        <title>Complex archaea that bridge the gap between prokaryotes and eukaryotes.</title>
        <authorList>
            <person name="Spang A."/>
            <person name="Saw J.H."/>
            <person name="Jorgensen S.L."/>
            <person name="Zaremba-Niedzwiedzka K."/>
            <person name="Martijn J."/>
            <person name="Lind A.E."/>
            <person name="van Eijk R."/>
            <person name="Schleper C."/>
            <person name="Guy L."/>
            <person name="Ettema T.J."/>
        </authorList>
    </citation>
    <scope>NUCLEOTIDE SEQUENCE</scope>
</reference>
<name>A0A0F9CDF4_9ZZZZ</name>
<comment type="caution">
    <text evidence="2">The sequence shown here is derived from an EMBL/GenBank/DDBJ whole genome shotgun (WGS) entry which is preliminary data.</text>
</comment>
<feature type="region of interest" description="Disordered" evidence="1">
    <location>
        <begin position="47"/>
        <end position="85"/>
    </location>
</feature>
<gene>
    <name evidence="2" type="ORF">LCGC14_2335910</name>
</gene>
<sequence length="85" mass="9206">MTDITLEMLTKRLEELNAAQLEALSTASSILGRIRECELMIQATNAPVEKLSSKEEAPRVPLGGMSVTEAPEAPSPKLVEDRKGL</sequence>
<dbReference type="AlphaFoldDB" id="A0A0F9CDF4"/>
<proteinExistence type="predicted"/>
<accession>A0A0F9CDF4</accession>
<evidence type="ECO:0000256" key="1">
    <source>
        <dbReference type="SAM" id="MobiDB-lite"/>
    </source>
</evidence>
<dbReference type="EMBL" id="LAZR01033678">
    <property type="protein sequence ID" value="KKL47403.1"/>
    <property type="molecule type" value="Genomic_DNA"/>
</dbReference>
<protein>
    <submittedName>
        <fullName evidence="2">Uncharacterized protein</fullName>
    </submittedName>
</protein>
<organism evidence="2">
    <name type="scientific">marine sediment metagenome</name>
    <dbReference type="NCBI Taxonomy" id="412755"/>
    <lineage>
        <taxon>unclassified sequences</taxon>
        <taxon>metagenomes</taxon>
        <taxon>ecological metagenomes</taxon>
    </lineage>
</organism>
<evidence type="ECO:0000313" key="2">
    <source>
        <dbReference type="EMBL" id="KKL47403.1"/>
    </source>
</evidence>